<keyword evidence="1" id="KW-1133">Transmembrane helix</keyword>
<dbReference type="KEGG" id="mcit:NCTC10181_00459"/>
<feature type="transmembrane region" description="Helical" evidence="1">
    <location>
        <begin position="6"/>
        <end position="31"/>
    </location>
</feature>
<keyword evidence="3" id="KW-1185">Reference proteome</keyword>
<name>A0A449B236_9BACT</name>
<feature type="transmembrane region" description="Helical" evidence="1">
    <location>
        <begin position="110"/>
        <end position="132"/>
    </location>
</feature>
<keyword evidence="1" id="KW-0812">Transmembrane</keyword>
<sequence>MISSYVLSNIVFLFAFIVLTIDIIIIFLLWWRTFENHILTIVIKKTKFASKNKINVSSLFLKSISSVFSIVKRGNIKIFAQTFFQFLFFIFLFIFLFLTRHEDSWEKPFYYPAWWIVGFWFLRFSYLIYFILKRFFRVNKLKK</sequence>
<organism evidence="2 3">
    <name type="scientific">Mycoplasmopsis citelli</name>
    <dbReference type="NCBI Taxonomy" id="171281"/>
    <lineage>
        <taxon>Bacteria</taxon>
        <taxon>Bacillati</taxon>
        <taxon>Mycoplasmatota</taxon>
        <taxon>Mycoplasmoidales</taxon>
        <taxon>Metamycoplasmataceae</taxon>
        <taxon>Mycoplasmopsis</taxon>
    </lineage>
</organism>
<keyword evidence="1" id="KW-0472">Membrane</keyword>
<evidence type="ECO:0000313" key="3">
    <source>
        <dbReference type="Proteomes" id="UP000290985"/>
    </source>
</evidence>
<dbReference type="Proteomes" id="UP000290985">
    <property type="component" value="Chromosome"/>
</dbReference>
<evidence type="ECO:0000313" key="2">
    <source>
        <dbReference type="EMBL" id="VEU74605.1"/>
    </source>
</evidence>
<gene>
    <name evidence="2" type="ORF">NCTC10181_00459</name>
</gene>
<proteinExistence type="predicted"/>
<dbReference type="AlphaFoldDB" id="A0A449B236"/>
<accession>A0A449B236</accession>
<feature type="transmembrane region" description="Helical" evidence="1">
    <location>
        <begin position="78"/>
        <end position="98"/>
    </location>
</feature>
<dbReference type="EMBL" id="LR215036">
    <property type="protein sequence ID" value="VEU74605.1"/>
    <property type="molecule type" value="Genomic_DNA"/>
</dbReference>
<reference evidence="2 3" key="1">
    <citation type="submission" date="2019-01" db="EMBL/GenBank/DDBJ databases">
        <authorList>
            <consortium name="Pathogen Informatics"/>
        </authorList>
    </citation>
    <scope>NUCLEOTIDE SEQUENCE [LARGE SCALE GENOMIC DNA]</scope>
    <source>
        <strain evidence="2 3">NCTC10181</strain>
    </source>
</reference>
<evidence type="ECO:0000256" key="1">
    <source>
        <dbReference type="SAM" id="Phobius"/>
    </source>
</evidence>
<protein>
    <submittedName>
        <fullName evidence="2">Uncharacterized protein</fullName>
    </submittedName>
</protein>